<dbReference type="InterPro" id="IPR011006">
    <property type="entry name" value="CheY-like_superfamily"/>
</dbReference>
<dbReference type="SUPFAM" id="SSF52172">
    <property type="entry name" value="CheY-like"/>
    <property type="match status" value="1"/>
</dbReference>
<keyword evidence="1 2" id="KW-0597">Phosphoprotein</keyword>
<dbReference type="GO" id="GO:0004673">
    <property type="term" value="F:protein histidine kinase activity"/>
    <property type="evidence" value="ECO:0007669"/>
    <property type="project" value="UniProtKB-EC"/>
</dbReference>
<dbReference type="EC" id="2.7.13.3" evidence="4"/>
<keyword evidence="5" id="KW-1185">Reference proteome</keyword>
<dbReference type="InterPro" id="IPR050595">
    <property type="entry name" value="Bact_response_regulator"/>
</dbReference>
<dbReference type="EMBL" id="CAJZAG010000014">
    <property type="protein sequence ID" value="CAG9185435.1"/>
    <property type="molecule type" value="Genomic_DNA"/>
</dbReference>
<proteinExistence type="predicted"/>
<feature type="domain" description="Response regulatory" evidence="3">
    <location>
        <begin position="47"/>
        <end position="161"/>
    </location>
</feature>
<evidence type="ECO:0000313" key="5">
    <source>
        <dbReference type="Proteomes" id="UP000706525"/>
    </source>
</evidence>
<dbReference type="InterPro" id="IPR001789">
    <property type="entry name" value="Sig_transdc_resp-reg_receiver"/>
</dbReference>
<evidence type="ECO:0000256" key="1">
    <source>
        <dbReference type="ARBA" id="ARBA00022553"/>
    </source>
</evidence>
<comment type="caution">
    <text evidence="4">The sequence shown here is derived from an EMBL/GenBank/DDBJ whole genome shotgun (WGS) entry which is preliminary data.</text>
</comment>
<keyword evidence="4" id="KW-0808">Transferase</keyword>
<sequence>MGRATVCSHLAVTADRVLPTAERSLEGFRVIAVSAASAGAIRAASHAIGIVDDDEAVRVAVGRLLRSFDFRVELYASGQDLLEAPSIDALSCIISDVQMPAMSGFAVCQALRARGCDVPVILMTAFAGEDMEQSARAAGATQFLAKPFDEDDLIHCIERVLGGC</sequence>
<reference evidence="4 5" key="1">
    <citation type="submission" date="2021-08" db="EMBL/GenBank/DDBJ databases">
        <authorList>
            <person name="Peeters C."/>
        </authorList>
    </citation>
    <scope>NUCLEOTIDE SEQUENCE [LARGE SCALE GENOMIC DNA]</scope>
    <source>
        <strain evidence="4 5">LMG 32289</strain>
    </source>
</reference>
<keyword evidence="4" id="KW-0418">Kinase</keyword>
<organism evidence="4 5">
    <name type="scientific">Cupriavidus pampae</name>
    <dbReference type="NCBI Taxonomy" id="659251"/>
    <lineage>
        <taxon>Bacteria</taxon>
        <taxon>Pseudomonadati</taxon>
        <taxon>Pseudomonadota</taxon>
        <taxon>Betaproteobacteria</taxon>
        <taxon>Burkholderiales</taxon>
        <taxon>Burkholderiaceae</taxon>
        <taxon>Cupriavidus</taxon>
    </lineage>
</organism>
<dbReference type="PROSITE" id="PS50110">
    <property type="entry name" value="RESPONSE_REGULATORY"/>
    <property type="match status" value="1"/>
</dbReference>
<dbReference type="PANTHER" id="PTHR44591">
    <property type="entry name" value="STRESS RESPONSE REGULATOR PROTEIN 1"/>
    <property type="match status" value="1"/>
</dbReference>
<evidence type="ECO:0000259" key="3">
    <source>
        <dbReference type="PROSITE" id="PS50110"/>
    </source>
</evidence>
<gene>
    <name evidence="4" type="primary">rcsC_18</name>
    <name evidence="4" type="ORF">LMG32289_05957</name>
</gene>
<accession>A0ABN7ZHG1</accession>
<evidence type="ECO:0000313" key="4">
    <source>
        <dbReference type="EMBL" id="CAG9185435.1"/>
    </source>
</evidence>
<dbReference type="Pfam" id="PF00072">
    <property type="entry name" value="Response_reg"/>
    <property type="match status" value="1"/>
</dbReference>
<dbReference type="Gene3D" id="3.40.50.2300">
    <property type="match status" value="1"/>
</dbReference>
<name>A0ABN7ZHG1_9BURK</name>
<feature type="modified residue" description="4-aspartylphosphate" evidence="2">
    <location>
        <position position="96"/>
    </location>
</feature>
<dbReference type="Proteomes" id="UP000706525">
    <property type="component" value="Unassembled WGS sequence"/>
</dbReference>
<dbReference type="PANTHER" id="PTHR44591:SF25">
    <property type="entry name" value="CHEMOTAXIS TWO-COMPONENT RESPONSE REGULATOR"/>
    <property type="match status" value="1"/>
</dbReference>
<dbReference type="SMART" id="SM00448">
    <property type="entry name" value="REC"/>
    <property type="match status" value="1"/>
</dbReference>
<evidence type="ECO:0000256" key="2">
    <source>
        <dbReference type="PROSITE-ProRule" id="PRU00169"/>
    </source>
</evidence>
<protein>
    <submittedName>
        <fullName evidence="4">Sensor histidine kinase RcsC</fullName>
        <ecNumber evidence="4">2.7.13.3</ecNumber>
    </submittedName>
</protein>